<dbReference type="Proteomes" id="UP000752171">
    <property type="component" value="Unassembled WGS sequence"/>
</dbReference>
<protein>
    <recommendedName>
        <fullName evidence="4">Secreted protein</fullName>
    </recommendedName>
</protein>
<name>A0A8T2L3T6_ASTMX</name>
<evidence type="ECO:0008006" key="4">
    <source>
        <dbReference type="Google" id="ProtNLM"/>
    </source>
</evidence>
<dbReference type="AlphaFoldDB" id="A0A8T2L3T6"/>
<gene>
    <name evidence="2" type="ORF">AMEX_G19261</name>
</gene>
<evidence type="ECO:0000313" key="2">
    <source>
        <dbReference type="EMBL" id="KAG9266618.1"/>
    </source>
</evidence>
<evidence type="ECO:0000256" key="1">
    <source>
        <dbReference type="SAM" id="SignalP"/>
    </source>
</evidence>
<keyword evidence="1" id="KW-0732">Signal</keyword>
<proteinExistence type="predicted"/>
<comment type="caution">
    <text evidence="2">The sequence shown here is derived from an EMBL/GenBank/DDBJ whole genome shotgun (WGS) entry which is preliminary data.</text>
</comment>
<feature type="chain" id="PRO_5035847916" description="Secreted protein" evidence="1">
    <location>
        <begin position="20"/>
        <end position="86"/>
    </location>
</feature>
<sequence>MFLMCIFFLFPVRTCKDLAVQLSKWKRNWEIWRRCEAELYRNKSFCILPQDHIPQARSQWENCLMLRLFLQLLAQVFPSLSNLSRT</sequence>
<dbReference type="EMBL" id="JAICCE010000016">
    <property type="protein sequence ID" value="KAG9266618.1"/>
    <property type="molecule type" value="Genomic_DNA"/>
</dbReference>
<accession>A0A8T2L3T6</accession>
<feature type="signal peptide" evidence="1">
    <location>
        <begin position="1"/>
        <end position="19"/>
    </location>
</feature>
<evidence type="ECO:0000313" key="3">
    <source>
        <dbReference type="Proteomes" id="UP000752171"/>
    </source>
</evidence>
<organism evidence="2 3">
    <name type="scientific">Astyanax mexicanus</name>
    <name type="common">Blind cave fish</name>
    <name type="synonym">Astyanax fasciatus mexicanus</name>
    <dbReference type="NCBI Taxonomy" id="7994"/>
    <lineage>
        <taxon>Eukaryota</taxon>
        <taxon>Metazoa</taxon>
        <taxon>Chordata</taxon>
        <taxon>Craniata</taxon>
        <taxon>Vertebrata</taxon>
        <taxon>Euteleostomi</taxon>
        <taxon>Actinopterygii</taxon>
        <taxon>Neopterygii</taxon>
        <taxon>Teleostei</taxon>
        <taxon>Ostariophysi</taxon>
        <taxon>Characiformes</taxon>
        <taxon>Characoidei</taxon>
        <taxon>Acestrorhamphidae</taxon>
        <taxon>Acestrorhamphinae</taxon>
        <taxon>Astyanax</taxon>
    </lineage>
</organism>
<reference evidence="2 3" key="1">
    <citation type="submission" date="2021-07" db="EMBL/GenBank/DDBJ databases">
        <authorList>
            <person name="Imarazene B."/>
            <person name="Zahm M."/>
            <person name="Klopp C."/>
            <person name="Cabau C."/>
            <person name="Beille S."/>
            <person name="Jouanno E."/>
            <person name="Castinel A."/>
            <person name="Lluch J."/>
            <person name="Gil L."/>
            <person name="Kuchtly C."/>
            <person name="Lopez Roques C."/>
            <person name="Donnadieu C."/>
            <person name="Parrinello H."/>
            <person name="Journot L."/>
            <person name="Du K."/>
            <person name="Schartl M."/>
            <person name="Retaux S."/>
            <person name="Guiguen Y."/>
        </authorList>
    </citation>
    <scope>NUCLEOTIDE SEQUENCE [LARGE SCALE GENOMIC DNA]</scope>
    <source>
        <strain evidence="2">Pach_M1</strain>
        <tissue evidence="2">Testis</tissue>
    </source>
</reference>